<dbReference type="GO" id="GO:0009279">
    <property type="term" value="C:cell outer membrane"/>
    <property type="evidence" value="ECO:0007669"/>
    <property type="project" value="UniProtKB-SubCell"/>
</dbReference>
<dbReference type="InterPro" id="IPR012674">
    <property type="entry name" value="Calycin"/>
</dbReference>
<name>A0A3P2A2P0_9NEIS</name>
<dbReference type="EMBL" id="RQYC01000022">
    <property type="protein sequence ID" value="RRD89126.1"/>
    <property type="molecule type" value="Genomic_DNA"/>
</dbReference>
<comment type="subcellular location">
    <subcellularLocation>
        <location evidence="2">Cell outer membrane</location>
    </subcellularLocation>
</comment>
<keyword evidence="2" id="KW-0449">Lipoprotein</keyword>
<dbReference type="AlphaFoldDB" id="A0A3P2A2P0"/>
<comment type="function">
    <text evidence="2">Involved in the storage or transport of lipids necessary for membrane maintenance under stressful conditions. Displays a binding preference for lysophospholipids.</text>
</comment>
<dbReference type="PIRSF" id="PIRSF036893">
    <property type="entry name" value="Lipocalin_ApoD"/>
    <property type="match status" value="1"/>
</dbReference>
<dbReference type="SUPFAM" id="SSF50814">
    <property type="entry name" value="Lipocalins"/>
    <property type="match status" value="1"/>
</dbReference>
<evidence type="ECO:0000259" key="3">
    <source>
        <dbReference type="Pfam" id="PF08212"/>
    </source>
</evidence>
<dbReference type="InterPro" id="IPR047202">
    <property type="entry name" value="Lipocalin_Blc-like_dom"/>
</dbReference>
<dbReference type="InterPro" id="IPR022272">
    <property type="entry name" value="Lipocalin_CS"/>
</dbReference>
<evidence type="ECO:0000256" key="1">
    <source>
        <dbReference type="ARBA" id="ARBA00006889"/>
    </source>
</evidence>
<feature type="signal peptide" evidence="2">
    <location>
        <begin position="1"/>
        <end position="17"/>
    </location>
</feature>
<feature type="domain" description="Lipocalin/cytosolic fatty-acid binding" evidence="3">
    <location>
        <begin position="30"/>
        <end position="175"/>
    </location>
</feature>
<comment type="subunit">
    <text evidence="2">Homodimer.</text>
</comment>
<evidence type="ECO:0000313" key="4">
    <source>
        <dbReference type="EMBL" id="RRD89126.1"/>
    </source>
</evidence>
<dbReference type="GO" id="GO:0006950">
    <property type="term" value="P:response to stress"/>
    <property type="evidence" value="ECO:0007669"/>
    <property type="project" value="UniProtKB-ARBA"/>
</dbReference>
<dbReference type="PANTHER" id="PTHR10612">
    <property type="entry name" value="APOLIPOPROTEIN D"/>
    <property type="match status" value="1"/>
</dbReference>
<dbReference type="GO" id="GO:0008289">
    <property type="term" value="F:lipid binding"/>
    <property type="evidence" value="ECO:0007669"/>
    <property type="project" value="UniProtKB-UniRule"/>
</dbReference>
<dbReference type="PANTHER" id="PTHR10612:SF34">
    <property type="entry name" value="APOLIPOPROTEIN D"/>
    <property type="match status" value="1"/>
</dbReference>
<comment type="caution">
    <text evidence="4">The sequence shown here is derived from an EMBL/GenBank/DDBJ whole genome shotgun (WGS) entry which is preliminary data.</text>
</comment>
<keyword evidence="2" id="KW-0446">Lipid-binding</keyword>
<dbReference type="InterPro" id="IPR002446">
    <property type="entry name" value="Lipocalin_bac"/>
</dbReference>
<dbReference type="RefSeq" id="WP_124796014.1">
    <property type="nucleotide sequence ID" value="NZ_RQYC01000022.1"/>
</dbReference>
<dbReference type="Pfam" id="PF08212">
    <property type="entry name" value="Lipocalin_2"/>
    <property type="match status" value="1"/>
</dbReference>
<gene>
    <name evidence="4" type="ORF">EII21_09755</name>
</gene>
<comment type="similarity">
    <text evidence="1 2">Belongs to the calycin superfamily. Lipocalin family.</text>
</comment>
<accession>A0A3P2A2P0</accession>
<dbReference type="Gene3D" id="2.40.128.20">
    <property type="match status" value="1"/>
</dbReference>
<keyword evidence="2" id="KW-0472">Membrane</keyword>
<dbReference type="Proteomes" id="UP000269923">
    <property type="component" value="Unassembled WGS sequence"/>
</dbReference>
<dbReference type="InterPro" id="IPR000566">
    <property type="entry name" value="Lipocln_cytosolic_FA-bd_dom"/>
</dbReference>
<keyword evidence="2" id="KW-0732">Signal</keyword>
<dbReference type="PRINTS" id="PR01171">
    <property type="entry name" value="BCTLIPOCALIN"/>
</dbReference>
<keyword evidence="5" id="KW-1185">Reference proteome</keyword>
<evidence type="ECO:0000256" key="2">
    <source>
        <dbReference type="PIRNR" id="PIRNR036893"/>
    </source>
</evidence>
<proteinExistence type="inferred from homology"/>
<dbReference type="CDD" id="cd19438">
    <property type="entry name" value="lipocalin_Blc-like"/>
    <property type="match status" value="1"/>
</dbReference>
<evidence type="ECO:0000313" key="5">
    <source>
        <dbReference type="Proteomes" id="UP000269923"/>
    </source>
</evidence>
<dbReference type="InterPro" id="IPR022271">
    <property type="entry name" value="Lipocalin_ApoD"/>
</dbReference>
<feature type="chain" id="PRO_5025720790" description="Outer membrane lipoprotein Blc" evidence="2">
    <location>
        <begin position="18"/>
        <end position="182"/>
    </location>
</feature>
<dbReference type="OrthoDB" id="9793905at2"/>
<organism evidence="4 5">
    <name type="scientific">Conchiformibius steedae</name>
    <dbReference type="NCBI Taxonomy" id="153493"/>
    <lineage>
        <taxon>Bacteria</taxon>
        <taxon>Pseudomonadati</taxon>
        <taxon>Pseudomonadota</taxon>
        <taxon>Betaproteobacteria</taxon>
        <taxon>Neisseriales</taxon>
        <taxon>Neisseriaceae</taxon>
        <taxon>Conchiformibius</taxon>
    </lineage>
</organism>
<protein>
    <recommendedName>
        <fullName evidence="2">Outer membrane lipoprotein Blc</fullName>
    </recommendedName>
</protein>
<dbReference type="STRING" id="1121352.GCA_000620925_01788"/>
<reference evidence="4 5" key="1">
    <citation type="submission" date="2018-11" db="EMBL/GenBank/DDBJ databases">
        <title>Genomes From Bacteria Associated with the Canine Oral Cavity: a Test Case for Automated Genome-Based Taxonomic Assignment.</title>
        <authorList>
            <person name="Coil D.A."/>
            <person name="Jospin G."/>
            <person name="Darling A.E."/>
            <person name="Wallis C."/>
            <person name="Davis I.J."/>
            <person name="Harris S."/>
            <person name="Eisen J.A."/>
            <person name="Holcombe L.J."/>
            <person name="O'Flynn C."/>
        </authorList>
    </citation>
    <scope>NUCLEOTIDE SEQUENCE [LARGE SCALE GENOMIC DNA]</scope>
    <source>
        <strain evidence="4 5">COT-280</strain>
    </source>
</reference>
<sequence length="182" mass="20714">MKKLYFSIISVLLAACAATPQQDLPTVAQVDVQRYAGTWYEIARLPMPFQKQCAANVSAQYSLNPDNTITVLNRCQRADGTWSQAEGLARPQNTTNSRLSVTFLPKALRWLPFGQSPYWVMALDDHYQYAMVGQPNRKYLWLLSRTPQMDEATYQKHLAQAKAQGYDVSNIIRTTHSQQEKP</sequence>
<dbReference type="PROSITE" id="PS00213">
    <property type="entry name" value="LIPOCALIN"/>
    <property type="match status" value="1"/>
</dbReference>
<dbReference type="PROSITE" id="PS51257">
    <property type="entry name" value="PROKAR_LIPOPROTEIN"/>
    <property type="match status" value="1"/>
</dbReference>
<keyword evidence="2" id="KW-0998">Cell outer membrane</keyword>